<reference evidence="5 6" key="1">
    <citation type="journal article" date="2019" name="Sci. Rep.">
        <title>Comparative genomics of chytrid fungi reveal insights into the obligate biotrophic and pathogenic lifestyle of Synchytrium endobioticum.</title>
        <authorList>
            <person name="van de Vossenberg B.T.L.H."/>
            <person name="Warris S."/>
            <person name="Nguyen H.D.T."/>
            <person name="van Gent-Pelzer M.P.E."/>
            <person name="Joly D.L."/>
            <person name="van de Geest H.C."/>
            <person name="Bonants P.J.M."/>
            <person name="Smith D.S."/>
            <person name="Levesque C.A."/>
            <person name="van der Lee T.A.J."/>
        </authorList>
    </citation>
    <scope>NUCLEOTIDE SEQUENCE [LARGE SCALE GENOMIC DNA]</scope>
    <source>
        <strain evidence="3 6">LEV6574</strain>
        <strain evidence="4 5">MB42</strain>
    </source>
</reference>
<evidence type="ECO:0000313" key="5">
    <source>
        <dbReference type="Proteomes" id="UP000317494"/>
    </source>
</evidence>
<feature type="domain" description="Micro-fibrillar-associated protein 1 C-terminal" evidence="2">
    <location>
        <begin position="180"/>
        <end position="389"/>
    </location>
</feature>
<dbReference type="Proteomes" id="UP000320475">
    <property type="component" value="Unassembled WGS sequence"/>
</dbReference>
<comment type="caution">
    <text evidence="3">The sequence shown here is derived from an EMBL/GenBank/DDBJ whole genome shotgun (WGS) entry which is preliminary data.</text>
</comment>
<accession>A0A507DAJ5</accession>
<evidence type="ECO:0000313" key="4">
    <source>
        <dbReference type="EMBL" id="TPX54996.1"/>
    </source>
</evidence>
<dbReference type="EMBL" id="QEAM01000053">
    <property type="protein sequence ID" value="TPX48397.1"/>
    <property type="molecule type" value="Genomic_DNA"/>
</dbReference>
<evidence type="ECO:0000256" key="1">
    <source>
        <dbReference type="SAM" id="MobiDB-lite"/>
    </source>
</evidence>
<dbReference type="AlphaFoldDB" id="A0A507DAJ5"/>
<feature type="region of interest" description="Disordered" evidence="1">
    <location>
        <begin position="212"/>
        <end position="232"/>
    </location>
</feature>
<dbReference type="Proteomes" id="UP000317494">
    <property type="component" value="Unassembled WGS sequence"/>
</dbReference>
<proteinExistence type="predicted"/>
<dbReference type="EMBL" id="QEAN01000001">
    <property type="protein sequence ID" value="TPX54996.1"/>
    <property type="molecule type" value="Genomic_DNA"/>
</dbReference>
<feature type="compositionally biased region" description="Low complexity" evidence="1">
    <location>
        <begin position="155"/>
        <end position="165"/>
    </location>
</feature>
<dbReference type="PANTHER" id="PTHR15327">
    <property type="entry name" value="MICROFIBRIL-ASSOCIATED PROTEIN"/>
    <property type="match status" value="1"/>
</dbReference>
<name>A0A507DAJ5_9FUNG</name>
<sequence length="437" mass="50732">MSFLSRLPDQHKPNSRQRSAPHSRKQKAVRYWPGKAPAPEVQSDDDDDDDFDTTQKERIQEFSSSHPSIPKSAPIADAVVDRRLRRLLLSKQHQEENDLDEEQDNRTQARQPTTSEEAGDKEPDDDDDDVAAIRRQRAREIALARRQKEEEEALAQEQLEAARAEAQGDDSSDYTTGSDDEEDEAPRPLFKPVFLPKNVRVTISQMKADEVDEAELQARREKELEERRKEAHNMVAEDLKKEQAEATATVKNLVTDVDDTDGLDEDAEFEAWKLRELLRIKRDRMEAAARVEEEVEKERRRNMTDTEIIAENAKLNPDQPKSKQRFMQKYFHKGAYYQDDAKEVLESHDFSQPTLEDRFDRTILPEVMQVKNFGRSGRTKWKHLVAEDTTQFDAGWAAQQNKLNKRKLLGSGGHEHERDRDSDNRYRPNKRPNTRSF</sequence>
<feature type="compositionally biased region" description="Basic and acidic residues" evidence="1">
    <location>
        <begin position="216"/>
        <end position="232"/>
    </location>
</feature>
<feature type="compositionally biased region" description="Acidic residues" evidence="1">
    <location>
        <begin position="167"/>
        <end position="184"/>
    </location>
</feature>
<evidence type="ECO:0000259" key="2">
    <source>
        <dbReference type="Pfam" id="PF06991"/>
    </source>
</evidence>
<evidence type="ECO:0000313" key="3">
    <source>
        <dbReference type="EMBL" id="TPX48397.1"/>
    </source>
</evidence>
<feature type="region of interest" description="Disordered" evidence="1">
    <location>
        <begin position="1"/>
        <end position="77"/>
    </location>
</feature>
<gene>
    <name evidence="3" type="ORF">SeLEV6574_g02052</name>
    <name evidence="4" type="ORF">SeMB42_g00024</name>
</gene>
<dbReference type="VEuPathDB" id="FungiDB:SeMB42_g00024"/>
<dbReference type="STRING" id="286115.A0A507DAJ5"/>
<feature type="compositionally biased region" description="Basic residues" evidence="1">
    <location>
        <begin position="427"/>
        <end position="437"/>
    </location>
</feature>
<feature type="compositionally biased region" description="Acidic residues" evidence="1">
    <location>
        <begin position="42"/>
        <end position="52"/>
    </location>
</feature>
<dbReference type="InterPro" id="IPR033194">
    <property type="entry name" value="MFAP1"/>
</dbReference>
<dbReference type="Pfam" id="PF06991">
    <property type="entry name" value="MFAP1"/>
    <property type="match status" value="1"/>
</dbReference>
<protein>
    <recommendedName>
        <fullName evidence="2">Micro-fibrillar-associated protein 1 C-terminal domain-containing protein</fullName>
    </recommendedName>
</protein>
<dbReference type="InterPro" id="IPR009730">
    <property type="entry name" value="MFAP1_C"/>
</dbReference>
<feature type="region of interest" description="Disordered" evidence="1">
    <location>
        <begin position="91"/>
        <end position="191"/>
    </location>
</feature>
<dbReference type="OrthoDB" id="1111734at2759"/>
<feature type="compositionally biased region" description="Basic and acidic residues" evidence="1">
    <location>
        <begin position="413"/>
        <end position="426"/>
    </location>
</feature>
<feature type="region of interest" description="Disordered" evidence="1">
    <location>
        <begin position="404"/>
        <end position="437"/>
    </location>
</feature>
<feature type="compositionally biased region" description="Acidic residues" evidence="1">
    <location>
        <begin position="117"/>
        <end position="130"/>
    </location>
</feature>
<organism evidence="3 6">
    <name type="scientific">Synchytrium endobioticum</name>
    <dbReference type="NCBI Taxonomy" id="286115"/>
    <lineage>
        <taxon>Eukaryota</taxon>
        <taxon>Fungi</taxon>
        <taxon>Fungi incertae sedis</taxon>
        <taxon>Chytridiomycota</taxon>
        <taxon>Chytridiomycota incertae sedis</taxon>
        <taxon>Chytridiomycetes</taxon>
        <taxon>Synchytriales</taxon>
        <taxon>Synchytriaceae</taxon>
        <taxon>Synchytrium</taxon>
    </lineage>
</organism>
<keyword evidence="5" id="KW-1185">Reference proteome</keyword>
<evidence type="ECO:0000313" key="6">
    <source>
        <dbReference type="Proteomes" id="UP000320475"/>
    </source>
</evidence>
<feature type="compositionally biased region" description="Polar residues" evidence="1">
    <location>
        <begin position="106"/>
        <end position="116"/>
    </location>
</feature>
<feature type="compositionally biased region" description="Basic residues" evidence="1">
    <location>
        <begin position="13"/>
        <end position="28"/>
    </location>
</feature>
<feature type="compositionally biased region" description="Basic and acidic residues" evidence="1">
    <location>
        <begin position="138"/>
        <end position="149"/>
    </location>
</feature>